<dbReference type="SMART" id="SM00829">
    <property type="entry name" value="PKS_ER"/>
    <property type="match status" value="1"/>
</dbReference>
<dbReference type="CDD" id="cd08241">
    <property type="entry name" value="QOR1"/>
    <property type="match status" value="1"/>
</dbReference>
<sequence length="325" mass="34386">MRAARCEIHGDPDKIVIREIPDPVAGPSEVLVGIEAAAVNYPDVLIAADRYQVTVPTPFTTGSEFAGRVLAVGAEVTNFVPGDAVMGTAFGGAFAEQITVPHTALSPAPAGLDMIHAAAFNVTYRTAYHSLTTFGDMKPGNWVVVLGAAGGVGTACIDIATRLGAKVIAAVSTAERAEACRALGAVETIAYDDEDLKLRIKEITGTGADVVIDPVGGAYSEQAIRAIGWGGRYVCLGFAQGDIPRIPMNLVLLKGAILRGFEIRTLAAHLPQAVEEGRKEIERLVGQGMKPYVSEIYTLDEVPLALTRMSERLTTGKLVIDMTRR</sequence>
<dbReference type="PANTHER" id="PTHR43677">
    <property type="entry name" value="SHORT-CHAIN DEHYDROGENASE/REDUCTASE"/>
    <property type="match status" value="1"/>
</dbReference>
<evidence type="ECO:0000259" key="1">
    <source>
        <dbReference type="SMART" id="SM00829"/>
    </source>
</evidence>
<accession>A0A652YI56</accession>
<organism evidence="2">
    <name type="scientific">Nocardia globerula</name>
    <dbReference type="NCBI Taxonomy" id="1818"/>
    <lineage>
        <taxon>Bacteria</taxon>
        <taxon>Bacillati</taxon>
        <taxon>Actinomycetota</taxon>
        <taxon>Actinomycetes</taxon>
        <taxon>Mycobacteriales</taxon>
        <taxon>Nocardiaceae</taxon>
        <taxon>Nocardia</taxon>
    </lineage>
</organism>
<dbReference type="AlphaFoldDB" id="A0A652YI56"/>
<dbReference type="InterPro" id="IPR011032">
    <property type="entry name" value="GroES-like_sf"/>
</dbReference>
<dbReference type="InterPro" id="IPR051397">
    <property type="entry name" value="Zn-ADH-like_protein"/>
</dbReference>
<protein>
    <submittedName>
        <fullName evidence="2">NADPH:quinone reductase-like Zn-dependent oxidoreductase</fullName>
    </submittedName>
</protein>
<dbReference type="Gene3D" id="3.40.50.720">
    <property type="entry name" value="NAD(P)-binding Rossmann-like Domain"/>
    <property type="match status" value="1"/>
</dbReference>
<dbReference type="GO" id="GO:0016491">
    <property type="term" value="F:oxidoreductase activity"/>
    <property type="evidence" value="ECO:0007669"/>
    <property type="project" value="InterPro"/>
</dbReference>
<dbReference type="SUPFAM" id="SSF50129">
    <property type="entry name" value="GroES-like"/>
    <property type="match status" value="1"/>
</dbReference>
<dbReference type="Gene3D" id="3.90.180.10">
    <property type="entry name" value="Medium-chain alcohol dehydrogenases, catalytic domain"/>
    <property type="match status" value="1"/>
</dbReference>
<comment type="caution">
    <text evidence="2">The sequence shown here is derived from an EMBL/GenBank/DDBJ whole genome shotgun (WGS) entry which is preliminary data.</text>
</comment>
<dbReference type="InterPro" id="IPR013149">
    <property type="entry name" value="ADH-like_C"/>
</dbReference>
<gene>
    <name evidence="2" type="ORF">FNL38_11310</name>
</gene>
<evidence type="ECO:0000313" key="2">
    <source>
        <dbReference type="EMBL" id="TYQ00644.1"/>
    </source>
</evidence>
<proteinExistence type="predicted"/>
<reference evidence="2" key="1">
    <citation type="submission" date="2019-07" db="EMBL/GenBank/DDBJ databases">
        <title>Genomic Encyclopedia of Type Strains, Phase IV (KMG-IV): sequencing the most valuable type-strain genomes for metagenomic binning, comparative biology and taxonomic classification.</title>
        <authorList>
            <person name="Goeker M."/>
        </authorList>
    </citation>
    <scope>NUCLEOTIDE SEQUENCE</scope>
    <source>
        <strain evidence="2">DSM 44596</strain>
    </source>
</reference>
<feature type="domain" description="Enoyl reductase (ER)" evidence="1">
    <location>
        <begin position="10"/>
        <end position="320"/>
    </location>
</feature>
<dbReference type="InterPro" id="IPR020843">
    <property type="entry name" value="ER"/>
</dbReference>
<dbReference type="InterPro" id="IPR036291">
    <property type="entry name" value="NAD(P)-bd_dom_sf"/>
</dbReference>
<dbReference type="EMBL" id="VNIQ01000013">
    <property type="protein sequence ID" value="TYQ00644.1"/>
    <property type="molecule type" value="Genomic_DNA"/>
</dbReference>
<dbReference type="PANTHER" id="PTHR43677:SF4">
    <property type="entry name" value="QUINONE OXIDOREDUCTASE-LIKE PROTEIN 2"/>
    <property type="match status" value="1"/>
</dbReference>
<dbReference type="InterPro" id="IPR013154">
    <property type="entry name" value="ADH-like_N"/>
</dbReference>
<dbReference type="Pfam" id="PF08240">
    <property type="entry name" value="ADH_N"/>
    <property type="match status" value="1"/>
</dbReference>
<dbReference type="SUPFAM" id="SSF51735">
    <property type="entry name" value="NAD(P)-binding Rossmann-fold domains"/>
    <property type="match status" value="1"/>
</dbReference>
<name>A0A652YI56_NOCGL</name>
<dbReference type="Pfam" id="PF00107">
    <property type="entry name" value="ADH_zinc_N"/>
    <property type="match status" value="1"/>
</dbReference>